<name>A0A1F6U636_9PROT</name>
<accession>A0A1F6U636</accession>
<organism evidence="2 3">
    <name type="scientific">Candidatus Muproteobacteria bacterium RIFCSPLOWO2_01_FULL_60_18</name>
    <dbReference type="NCBI Taxonomy" id="1817768"/>
    <lineage>
        <taxon>Bacteria</taxon>
        <taxon>Pseudomonadati</taxon>
        <taxon>Pseudomonadota</taxon>
        <taxon>Candidatus Muproteobacteria</taxon>
    </lineage>
</organism>
<gene>
    <name evidence="2" type="ORF">A3A87_06650</name>
</gene>
<proteinExistence type="predicted"/>
<evidence type="ECO:0000313" key="2">
    <source>
        <dbReference type="EMBL" id="OGI52853.1"/>
    </source>
</evidence>
<evidence type="ECO:0000256" key="1">
    <source>
        <dbReference type="SAM" id="SignalP"/>
    </source>
</evidence>
<keyword evidence="1" id="KW-0732">Signal</keyword>
<comment type="caution">
    <text evidence="2">The sequence shown here is derived from an EMBL/GenBank/DDBJ whole genome shotgun (WGS) entry which is preliminary data.</text>
</comment>
<feature type="signal peptide" evidence="1">
    <location>
        <begin position="1"/>
        <end position="25"/>
    </location>
</feature>
<evidence type="ECO:0000313" key="3">
    <source>
        <dbReference type="Proteomes" id="UP000179037"/>
    </source>
</evidence>
<feature type="chain" id="PRO_5009526985" evidence="1">
    <location>
        <begin position="26"/>
        <end position="77"/>
    </location>
</feature>
<dbReference type="AlphaFoldDB" id="A0A1F6U636"/>
<dbReference type="Proteomes" id="UP000179037">
    <property type="component" value="Unassembled WGS sequence"/>
</dbReference>
<protein>
    <submittedName>
        <fullName evidence="2">Uncharacterized protein</fullName>
    </submittedName>
</protein>
<sequence>MRTFIKSCFSVAVAGLLTVSLQASAAESAMSKNKNEPLEKCKTDCLSIKDATAYEGCMVQCNKTYQSTTPALPTNKK</sequence>
<dbReference type="STRING" id="1817768.A3A87_06650"/>
<reference evidence="2 3" key="1">
    <citation type="journal article" date="2016" name="Nat. Commun.">
        <title>Thousands of microbial genomes shed light on interconnected biogeochemical processes in an aquifer system.</title>
        <authorList>
            <person name="Anantharaman K."/>
            <person name="Brown C.T."/>
            <person name="Hug L.A."/>
            <person name="Sharon I."/>
            <person name="Castelle C.J."/>
            <person name="Probst A.J."/>
            <person name="Thomas B.C."/>
            <person name="Singh A."/>
            <person name="Wilkins M.J."/>
            <person name="Karaoz U."/>
            <person name="Brodie E.L."/>
            <person name="Williams K.H."/>
            <person name="Hubbard S.S."/>
            <person name="Banfield J.F."/>
        </authorList>
    </citation>
    <scope>NUCLEOTIDE SEQUENCE [LARGE SCALE GENOMIC DNA]</scope>
</reference>
<dbReference type="EMBL" id="MFTC01000004">
    <property type="protein sequence ID" value="OGI52853.1"/>
    <property type="molecule type" value="Genomic_DNA"/>
</dbReference>